<evidence type="ECO:0000256" key="1">
    <source>
        <dbReference type="SAM" id="MobiDB-lite"/>
    </source>
</evidence>
<evidence type="ECO:0000313" key="2">
    <source>
        <dbReference type="EMBL" id="KAK8955378.1"/>
    </source>
</evidence>
<organism evidence="2 3">
    <name type="scientific">Platanthera guangdongensis</name>
    <dbReference type="NCBI Taxonomy" id="2320717"/>
    <lineage>
        <taxon>Eukaryota</taxon>
        <taxon>Viridiplantae</taxon>
        <taxon>Streptophyta</taxon>
        <taxon>Embryophyta</taxon>
        <taxon>Tracheophyta</taxon>
        <taxon>Spermatophyta</taxon>
        <taxon>Magnoliopsida</taxon>
        <taxon>Liliopsida</taxon>
        <taxon>Asparagales</taxon>
        <taxon>Orchidaceae</taxon>
        <taxon>Orchidoideae</taxon>
        <taxon>Orchideae</taxon>
        <taxon>Orchidinae</taxon>
        <taxon>Platanthera</taxon>
    </lineage>
</organism>
<dbReference type="Pfam" id="PF00221">
    <property type="entry name" value="Lyase_aromatic"/>
    <property type="match status" value="1"/>
</dbReference>
<proteinExistence type="predicted"/>
<reference evidence="2 3" key="1">
    <citation type="journal article" date="2022" name="Nat. Plants">
        <title>Genomes of leafy and leafless Platanthera orchids illuminate the evolution of mycoheterotrophy.</title>
        <authorList>
            <person name="Li M.H."/>
            <person name="Liu K.W."/>
            <person name="Li Z."/>
            <person name="Lu H.C."/>
            <person name="Ye Q.L."/>
            <person name="Zhang D."/>
            <person name="Wang J.Y."/>
            <person name="Li Y.F."/>
            <person name="Zhong Z.M."/>
            <person name="Liu X."/>
            <person name="Yu X."/>
            <person name="Liu D.K."/>
            <person name="Tu X.D."/>
            <person name="Liu B."/>
            <person name="Hao Y."/>
            <person name="Liao X.Y."/>
            <person name="Jiang Y.T."/>
            <person name="Sun W.H."/>
            <person name="Chen J."/>
            <person name="Chen Y.Q."/>
            <person name="Ai Y."/>
            <person name="Zhai J.W."/>
            <person name="Wu S.S."/>
            <person name="Zhou Z."/>
            <person name="Hsiao Y.Y."/>
            <person name="Wu W.L."/>
            <person name="Chen Y.Y."/>
            <person name="Lin Y.F."/>
            <person name="Hsu J.L."/>
            <person name="Li C.Y."/>
            <person name="Wang Z.W."/>
            <person name="Zhao X."/>
            <person name="Zhong W.Y."/>
            <person name="Ma X.K."/>
            <person name="Ma L."/>
            <person name="Huang J."/>
            <person name="Chen G.Z."/>
            <person name="Huang M.Z."/>
            <person name="Huang L."/>
            <person name="Peng D.H."/>
            <person name="Luo Y.B."/>
            <person name="Zou S.Q."/>
            <person name="Chen S.P."/>
            <person name="Lan S."/>
            <person name="Tsai W.C."/>
            <person name="Van de Peer Y."/>
            <person name="Liu Z.J."/>
        </authorList>
    </citation>
    <scope>NUCLEOTIDE SEQUENCE [LARGE SCALE GENOMIC DNA]</scope>
    <source>
        <strain evidence="2">Lor288</strain>
    </source>
</reference>
<sequence length="197" mass="21956">MATRHSSWPPTGLRPYDQARQYSHGDTRDLHFIAGGFPPSRNLREFFDLQPKEGLALVNDTAVGSGLASIVLFEANILVVMAEVLSAPFCEVMQGKPEFTDHLTHKLKHHPGQIEATAIMDHLLEGSSYMKMAKKIHDMDPLQKPKQDRYALHTSPQWLGPQIKGRQELEVRETFAGEKVGRTATEKSDLTVSPNSG</sequence>
<name>A0ABR2LZ62_9ASPA</name>
<dbReference type="EMBL" id="JBBWWR010000013">
    <property type="protein sequence ID" value="KAK8955378.1"/>
    <property type="molecule type" value="Genomic_DNA"/>
</dbReference>
<keyword evidence="3" id="KW-1185">Reference proteome</keyword>
<dbReference type="Gene3D" id="1.20.200.10">
    <property type="entry name" value="Fumarase/aspartase (Central domain)"/>
    <property type="match status" value="1"/>
</dbReference>
<feature type="compositionally biased region" description="Basic and acidic residues" evidence="1">
    <location>
        <begin position="175"/>
        <end position="189"/>
    </location>
</feature>
<dbReference type="SUPFAM" id="SSF48557">
    <property type="entry name" value="L-aspartase-like"/>
    <property type="match status" value="1"/>
</dbReference>
<protein>
    <submittedName>
        <fullName evidence="2">Phenylalanine ammonia-lyase</fullName>
    </submittedName>
</protein>
<dbReference type="InterPro" id="IPR001106">
    <property type="entry name" value="Aromatic_Lyase"/>
</dbReference>
<feature type="region of interest" description="Disordered" evidence="1">
    <location>
        <begin position="175"/>
        <end position="197"/>
    </location>
</feature>
<dbReference type="Proteomes" id="UP001412067">
    <property type="component" value="Unassembled WGS sequence"/>
</dbReference>
<dbReference type="InterPro" id="IPR008948">
    <property type="entry name" value="L-Aspartase-like"/>
</dbReference>
<accession>A0ABR2LZ62</accession>
<dbReference type="PANTHER" id="PTHR10362">
    <property type="entry name" value="HISTIDINE AMMONIA-LYASE"/>
    <property type="match status" value="1"/>
</dbReference>
<evidence type="ECO:0000313" key="3">
    <source>
        <dbReference type="Proteomes" id="UP001412067"/>
    </source>
</evidence>
<gene>
    <name evidence="2" type="primary">PAL</name>
    <name evidence="2" type="ORF">KSP40_PGU013127</name>
</gene>
<comment type="caution">
    <text evidence="2">The sequence shown here is derived from an EMBL/GenBank/DDBJ whole genome shotgun (WGS) entry which is preliminary data.</text>
</comment>